<dbReference type="SUPFAM" id="SSF52317">
    <property type="entry name" value="Class I glutamine amidotransferase-like"/>
    <property type="match status" value="1"/>
</dbReference>
<proteinExistence type="inferred from homology"/>
<dbReference type="PANTHER" id="PTHR47552">
    <property type="entry name" value="PHOSPHORIBOSYLFORMYLGLYCINAMIDINE SYNTHASE SUBUNIT PURQ"/>
    <property type="match status" value="1"/>
</dbReference>
<keyword evidence="1" id="KW-0963">Cytoplasm</keyword>
<evidence type="ECO:0000256" key="5">
    <source>
        <dbReference type="ARBA" id="ARBA00022801"/>
    </source>
</evidence>
<dbReference type="EMBL" id="UINC01169880">
    <property type="protein sequence ID" value="SVD73639.1"/>
    <property type="molecule type" value="Genomic_DNA"/>
</dbReference>
<keyword evidence="7" id="KW-0315">Glutamine amidotransferase</keyword>
<dbReference type="SMART" id="SM01211">
    <property type="entry name" value="GATase_5"/>
    <property type="match status" value="1"/>
</dbReference>
<dbReference type="NCBIfam" id="NF002957">
    <property type="entry name" value="PRK03619.1"/>
    <property type="match status" value="1"/>
</dbReference>
<dbReference type="GO" id="GO:0005524">
    <property type="term" value="F:ATP binding"/>
    <property type="evidence" value="ECO:0007669"/>
    <property type="project" value="UniProtKB-KW"/>
</dbReference>
<dbReference type="NCBIfam" id="TIGR01737">
    <property type="entry name" value="FGAM_synth_I"/>
    <property type="match status" value="1"/>
</dbReference>
<sequence length="223" mass="24748">MHFAVIVFPGSNCDHDAYHVFRHILDTPVDFVWHRDTDLKKYDGILIPGGFSYGDYLRTGAIARFSPVMESVIKEAKAGKPVFGICNGFQILIESGLLPGALIVNQNVRFLSQNVTLKVESTDSIFTQSLKKGRKLTMPIAHKQGNFIADKDTLKMLQDEDRIAFRYSKGKKGNPNGSSDRIAGILNKKRNVLGMMPHPERASEVILGSEDGLHIFKSMIGVS</sequence>
<gene>
    <name evidence="8" type="ORF">METZ01_LOCUS426493</name>
</gene>
<dbReference type="CDD" id="cd01740">
    <property type="entry name" value="GATase1_FGAR_AT"/>
    <property type="match status" value="1"/>
</dbReference>
<dbReference type="AlphaFoldDB" id="A0A382XS07"/>
<evidence type="ECO:0000256" key="4">
    <source>
        <dbReference type="ARBA" id="ARBA00022755"/>
    </source>
</evidence>
<dbReference type="InterPro" id="IPR010075">
    <property type="entry name" value="PRibForGlyAmidine_synth_PurQ"/>
</dbReference>
<reference evidence="8" key="1">
    <citation type="submission" date="2018-05" db="EMBL/GenBank/DDBJ databases">
        <authorList>
            <person name="Lanie J.A."/>
            <person name="Ng W.-L."/>
            <person name="Kazmierczak K.M."/>
            <person name="Andrzejewski T.M."/>
            <person name="Davidsen T.M."/>
            <person name="Wayne K.J."/>
            <person name="Tettelin H."/>
            <person name="Glass J.I."/>
            <person name="Rusch D."/>
            <person name="Podicherti R."/>
            <person name="Tsui H.-C.T."/>
            <person name="Winkler M.E."/>
        </authorList>
    </citation>
    <scope>NUCLEOTIDE SEQUENCE</scope>
</reference>
<organism evidence="8">
    <name type="scientific">marine metagenome</name>
    <dbReference type="NCBI Taxonomy" id="408172"/>
    <lineage>
        <taxon>unclassified sequences</taxon>
        <taxon>metagenomes</taxon>
        <taxon>ecological metagenomes</taxon>
    </lineage>
</organism>
<dbReference type="GO" id="GO:0006189">
    <property type="term" value="P:'de novo' IMP biosynthetic process"/>
    <property type="evidence" value="ECO:0007669"/>
    <property type="project" value="InterPro"/>
</dbReference>
<dbReference type="Pfam" id="PF13507">
    <property type="entry name" value="GATase_5"/>
    <property type="match status" value="1"/>
</dbReference>
<evidence type="ECO:0000256" key="1">
    <source>
        <dbReference type="ARBA" id="ARBA00022490"/>
    </source>
</evidence>
<keyword evidence="4" id="KW-0658">Purine biosynthesis</keyword>
<keyword evidence="2" id="KW-0436">Ligase</keyword>
<keyword evidence="3" id="KW-0547">Nucleotide-binding</keyword>
<dbReference type="InterPro" id="IPR029062">
    <property type="entry name" value="Class_I_gatase-like"/>
</dbReference>
<evidence type="ECO:0000256" key="6">
    <source>
        <dbReference type="ARBA" id="ARBA00022840"/>
    </source>
</evidence>
<dbReference type="PROSITE" id="PS51273">
    <property type="entry name" value="GATASE_TYPE_1"/>
    <property type="match status" value="1"/>
</dbReference>
<dbReference type="GO" id="GO:0004642">
    <property type="term" value="F:phosphoribosylformylglycinamidine synthase activity"/>
    <property type="evidence" value="ECO:0007669"/>
    <property type="project" value="InterPro"/>
</dbReference>
<dbReference type="GO" id="GO:0016787">
    <property type="term" value="F:hydrolase activity"/>
    <property type="evidence" value="ECO:0007669"/>
    <property type="project" value="UniProtKB-KW"/>
</dbReference>
<dbReference type="PANTHER" id="PTHR47552:SF1">
    <property type="entry name" value="PHOSPHORIBOSYLFORMYLGLYCINAMIDINE SYNTHASE SUBUNIT PURQ"/>
    <property type="match status" value="1"/>
</dbReference>
<evidence type="ECO:0000256" key="7">
    <source>
        <dbReference type="ARBA" id="ARBA00022962"/>
    </source>
</evidence>
<evidence type="ECO:0000256" key="2">
    <source>
        <dbReference type="ARBA" id="ARBA00022598"/>
    </source>
</evidence>
<protein>
    <submittedName>
        <fullName evidence="8">Uncharacterized protein</fullName>
    </submittedName>
</protein>
<evidence type="ECO:0000313" key="8">
    <source>
        <dbReference type="EMBL" id="SVD73639.1"/>
    </source>
</evidence>
<dbReference type="PIRSF" id="PIRSF001586">
    <property type="entry name" value="FGAM_synth_I"/>
    <property type="match status" value="1"/>
</dbReference>
<accession>A0A382XS07</accession>
<evidence type="ECO:0000256" key="3">
    <source>
        <dbReference type="ARBA" id="ARBA00022741"/>
    </source>
</evidence>
<dbReference type="HAMAP" id="MF_00421">
    <property type="entry name" value="PurQ"/>
    <property type="match status" value="1"/>
</dbReference>
<keyword evidence="5" id="KW-0378">Hydrolase</keyword>
<dbReference type="Gene3D" id="3.40.50.880">
    <property type="match status" value="1"/>
</dbReference>
<keyword evidence="6" id="KW-0067">ATP-binding</keyword>
<name>A0A382XS07_9ZZZZ</name>